<evidence type="ECO:0000256" key="1">
    <source>
        <dbReference type="SAM" id="MobiDB-lite"/>
    </source>
</evidence>
<evidence type="ECO:0000313" key="3">
    <source>
        <dbReference type="EMBL" id="GMA36377.1"/>
    </source>
</evidence>
<feature type="compositionally biased region" description="Low complexity" evidence="1">
    <location>
        <begin position="36"/>
        <end position="48"/>
    </location>
</feature>
<keyword evidence="2" id="KW-0732">Signal</keyword>
<reference evidence="4" key="1">
    <citation type="journal article" date="2019" name="Int. J. Syst. Evol. Microbiol.">
        <title>The Global Catalogue of Microorganisms (GCM) 10K type strain sequencing project: providing services to taxonomists for standard genome sequencing and annotation.</title>
        <authorList>
            <consortium name="The Broad Institute Genomics Platform"/>
            <consortium name="The Broad Institute Genome Sequencing Center for Infectious Disease"/>
            <person name="Wu L."/>
            <person name="Ma J."/>
        </authorList>
    </citation>
    <scope>NUCLEOTIDE SEQUENCE [LARGE SCALE GENOMIC DNA]</scope>
    <source>
        <strain evidence="4">NBRC 112299</strain>
    </source>
</reference>
<feature type="signal peptide" evidence="2">
    <location>
        <begin position="1"/>
        <end position="20"/>
    </location>
</feature>
<feature type="region of interest" description="Disordered" evidence="1">
    <location>
        <begin position="22"/>
        <end position="48"/>
    </location>
</feature>
<name>A0ABQ6IGS9_9MICO</name>
<organism evidence="3 4">
    <name type="scientific">Demequina litorisediminis</name>
    <dbReference type="NCBI Taxonomy" id="1849022"/>
    <lineage>
        <taxon>Bacteria</taxon>
        <taxon>Bacillati</taxon>
        <taxon>Actinomycetota</taxon>
        <taxon>Actinomycetes</taxon>
        <taxon>Micrococcales</taxon>
        <taxon>Demequinaceae</taxon>
        <taxon>Demequina</taxon>
    </lineage>
</organism>
<feature type="chain" id="PRO_5045788172" description="Bacterial extracellular solute-binding protein" evidence="2">
    <location>
        <begin position="21"/>
        <end position="146"/>
    </location>
</feature>
<dbReference type="EMBL" id="BSUN01000001">
    <property type="protein sequence ID" value="GMA36377.1"/>
    <property type="molecule type" value="Genomic_DNA"/>
</dbReference>
<protein>
    <recommendedName>
        <fullName evidence="5">Bacterial extracellular solute-binding protein</fullName>
    </recommendedName>
</protein>
<evidence type="ECO:0008006" key="5">
    <source>
        <dbReference type="Google" id="ProtNLM"/>
    </source>
</evidence>
<accession>A0ABQ6IGS9</accession>
<dbReference type="RefSeq" id="WP_284328532.1">
    <property type="nucleotide sequence ID" value="NZ_BSUN01000001.1"/>
</dbReference>
<proteinExistence type="predicted"/>
<keyword evidence="4" id="KW-1185">Reference proteome</keyword>
<evidence type="ECO:0000256" key="2">
    <source>
        <dbReference type="SAM" id="SignalP"/>
    </source>
</evidence>
<dbReference type="Proteomes" id="UP001157125">
    <property type="component" value="Unassembled WGS sequence"/>
</dbReference>
<sequence>MKKMTQGAVAFAAASAIVLAGCSSSGSDDDATTEPTGSAAPSTEETSAAEDITLWLMGEQDTPEALVDYLKETYTAENGGALTVERIGWGDAITSLTTALPDKANTPDVAEVGNTQSSTFTTVGAYLDITDMYEEPRRRLAAPRLR</sequence>
<dbReference type="PROSITE" id="PS51257">
    <property type="entry name" value="PROKAR_LIPOPROTEIN"/>
    <property type="match status" value="1"/>
</dbReference>
<gene>
    <name evidence="3" type="ORF">GCM10025876_25810</name>
</gene>
<comment type="caution">
    <text evidence="3">The sequence shown here is derived from an EMBL/GenBank/DDBJ whole genome shotgun (WGS) entry which is preliminary data.</text>
</comment>
<dbReference type="SUPFAM" id="SSF53850">
    <property type="entry name" value="Periplasmic binding protein-like II"/>
    <property type="match status" value="1"/>
</dbReference>
<evidence type="ECO:0000313" key="4">
    <source>
        <dbReference type="Proteomes" id="UP001157125"/>
    </source>
</evidence>
<dbReference type="Gene3D" id="3.40.190.10">
    <property type="entry name" value="Periplasmic binding protein-like II"/>
    <property type="match status" value="1"/>
</dbReference>